<feature type="compositionally biased region" description="Polar residues" evidence="1">
    <location>
        <begin position="852"/>
        <end position="863"/>
    </location>
</feature>
<feature type="compositionally biased region" description="Low complexity" evidence="1">
    <location>
        <begin position="21"/>
        <end position="37"/>
    </location>
</feature>
<feature type="compositionally biased region" description="Polar residues" evidence="1">
    <location>
        <begin position="499"/>
        <end position="525"/>
    </location>
</feature>
<protein>
    <submittedName>
        <fullName evidence="2">Uncharacterized protein</fullName>
    </submittedName>
</protein>
<dbReference type="Proteomes" id="UP000030762">
    <property type="component" value="Unassembled WGS sequence"/>
</dbReference>
<reference evidence="2 3" key="1">
    <citation type="submission" date="2012-04" db="EMBL/GenBank/DDBJ databases">
        <title>The Genome Sequence of Saprolegnia declina VS20.</title>
        <authorList>
            <consortium name="The Broad Institute Genome Sequencing Platform"/>
            <person name="Russ C."/>
            <person name="Nusbaum C."/>
            <person name="Tyler B."/>
            <person name="van West P."/>
            <person name="Dieguez-Uribeondo J."/>
            <person name="de Bruijn I."/>
            <person name="Tripathy S."/>
            <person name="Jiang R."/>
            <person name="Young S.K."/>
            <person name="Zeng Q."/>
            <person name="Gargeya S."/>
            <person name="Fitzgerald M."/>
            <person name="Haas B."/>
            <person name="Abouelleil A."/>
            <person name="Alvarado L."/>
            <person name="Arachchi H.M."/>
            <person name="Berlin A."/>
            <person name="Chapman S.B."/>
            <person name="Goldberg J."/>
            <person name="Griggs A."/>
            <person name="Gujja S."/>
            <person name="Hansen M."/>
            <person name="Howarth C."/>
            <person name="Imamovic A."/>
            <person name="Larimer J."/>
            <person name="McCowen C."/>
            <person name="Montmayeur A."/>
            <person name="Murphy C."/>
            <person name="Neiman D."/>
            <person name="Pearson M."/>
            <person name="Priest M."/>
            <person name="Roberts A."/>
            <person name="Saif S."/>
            <person name="Shea T."/>
            <person name="Sisk P."/>
            <person name="Sykes S."/>
            <person name="Wortman J."/>
            <person name="Nusbaum C."/>
            <person name="Birren B."/>
        </authorList>
    </citation>
    <scope>NUCLEOTIDE SEQUENCE [LARGE SCALE GENOMIC DNA]</scope>
    <source>
        <strain evidence="2 3">VS20</strain>
    </source>
</reference>
<feature type="region of interest" description="Disordered" evidence="1">
    <location>
        <begin position="332"/>
        <end position="366"/>
    </location>
</feature>
<feature type="compositionally biased region" description="Low complexity" evidence="1">
    <location>
        <begin position="885"/>
        <end position="898"/>
    </location>
</feature>
<proteinExistence type="predicted"/>
<evidence type="ECO:0000313" key="2">
    <source>
        <dbReference type="EMBL" id="EQC40503.1"/>
    </source>
</evidence>
<dbReference type="GeneID" id="19943121"/>
<feature type="compositionally biased region" description="Polar residues" evidence="1">
    <location>
        <begin position="102"/>
        <end position="118"/>
    </location>
</feature>
<feature type="compositionally biased region" description="Polar residues" evidence="1">
    <location>
        <begin position="921"/>
        <end position="932"/>
    </location>
</feature>
<feature type="compositionally biased region" description="Low complexity" evidence="1">
    <location>
        <begin position="935"/>
        <end position="948"/>
    </location>
</feature>
<feature type="compositionally biased region" description="Polar residues" evidence="1">
    <location>
        <begin position="457"/>
        <end position="471"/>
    </location>
</feature>
<feature type="region of interest" description="Disordered" evidence="1">
    <location>
        <begin position="1186"/>
        <end position="1207"/>
    </location>
</feature>
<dbReference type="EMBL" id="JH767136">
    <property type="protein sequence ID" value="EQC40503.1"/>
    <property type="molecule type" value="Genomic_DNA"/>
</dbReference>
<accession>T0S5Z6</accession>
<feature type="compositionally biased region" description="Basic and acidic residues" evidence="1">
    <location>
        <begin position="1"/>
        <end position="13"/>
    </location>
</feature>
<feature type="region of interest" description="Disordered" evidence="1">
    <location>
        <begin position="389"/>
        <end position="528"/>
    </location>
</feature>
<feature type="region of interest" description="Disordered" evidence="1">
    <location>
        <begin position="1"/>
        <end position="177"/>
    </location>
</feature>
<dbReference type="eggNOG" id="ENOG502S5JR">
    <property type="taxonomic scope" value="Eukaryota"/>
</dbReference>
<keyword evidence="3" id="KW-1185">Reference proteome</keyword>
<organism evidence="2 3">
    <name type="scientific">Saprolegnia diclina (strain VS20)</name>
    <dbReference type="NCBI Taxonomy" id="1156394"/>
    <lineage>
        <taxon>Eukaryota</taxon>
        <taxon>Sar</taxon>
        <taxon>Stramenopiles</taxon>
        <taxon>Oomycota</taxon>
        <taxon>Saprolegniomycetes</taxon>
        <taxon>Saprolegniales</taxon>
        <taxon>Saprolegniaceae</taxon>
        <taxon>Saprolegnia</taxon>
    </lineage>
</organism>
<dbReference type="RefSeq" id="XP_008606202.1">
    <property type="nucleotide sequence ID" value="XM_008607980.1"/>
</dbReference>
<feature type="compositionally biased region" description="Polar residues" evidence="1">
    <location>
        <begin position="146"/>
        <end position="159"/>
    </location>
</feature>
<dbReference type="OMA" id="CELNASA"/>
<feature type="compositionally biased region" description="Acidic residues" evidence="1">
    <location>
        <begin position="690"/>
        <end position="700"/>
    </location>
</feature>
<feature type="region of interest" description="Disordered" evidence="1">
    <location>
        <begin position="196"/>
        <end position="309"/>
    </location>
</feature>
<dbReference type="VEuPathDB" id="FungiDB:SDRG_02394"/>
<gene>
    <name evidence="2" type="ORF">SDRG_02394</name>
</gene>
<feature type="compositionally biased region" description="Low complexity" evidence="1">
    <location>
        <begin position="834"/>
        <end position="850"/>
    </location>
</feature>
<feature type="compositionally biased region" description="Low complexity" evidence="1">
    <location>
        <begin position="262"/>
        <end position="290"/>
    </location>
</feature>
<evidence type="ECO:0000313" key="3">
    <source>
        <dbReference type="Proteomes" id="UP000030762"/>
    </source>
</evidence>
<dbReference type="STRING" id="1156394.T0S5Z6"/>
<name>T0S5Z6_SAPDV</name>
<sequence>MERHVGLDARGSTDAEVLAVSTSPSPSSTTFEKPSTSAEAPTVGMDGASQHEQQQMRPPDDNPMETTAIETAVPADIAHDDRASDVYTPLGTDDGSVRSTDDTVQATPSSEPSNTAKQAVTDPVHAATDVAPPQPSTEDALARTVVSPSRTDDGTNVINTDAAAIRSTPVADDHSRRNSIEELVASASKTSFARSLDAWGAGEPNDVDAPEEFVNPPPLDDAVDDDSPPSIALPGTPVSTDGSAPPSGSIEDELPSDSQDVDATAIATDTEEAPIALAVGSGSSSMGSSSTPEMPPVSPMDSNNGAMDDDAYDETFEVESTRDLLATLTPPLAADATELSPGAATSPLGPSTLRDDNVSDEYADDASIDIAVPPSLSTEATVASVVAVQAASTDDDSLSDPKDAGEMSAAAPRSETPVVAADARDDDDDQAATQSFDEPASAEPPHPPLAAPESAITEMQNEAPSVVQAANSKLVAAAMSDLSTPTTSRAAEALPPSDGGNNHNEPFETGQSTQHLVTPPTTETPMSMDAAVVSVATDDAAEPAASEATTFVPQEAAVLDDSGQLSTLLLVPAALDQEDDTTSSNDNVPATDVEIGAITPMSSDVPMEMLDPVPASAVEAADTLLIESVHVDDAASETDGDEEGAGNDDDGDAADDHTILATVESLEATAGNNSRRGSFVDAYMDEFKLDEEDADDEDNTDLGASFYEDGFDDDGASLPAVTQTLDASNNGVLAADNVLLAPEMLDKNTLEPHMAAATDTASSPEKTPSEDVLQELTALETMPEPMSLTAVTSPPSPIGNAAHLSAPSEVNNQLAAGVLARNVSSMVATSSRGASPTPTAPERPTATPPQAISPTPTTVQPTSKRVVVPATTTSSVEDSIFHPMTTPRTTTPRVATAPSSEPRQHPTPAKSSSVARAPLSTAVSVSAAQTPKRSPAMPAATATTPKPTISKLRQRLPPKKAPAEVETPRPPPRPSVPRQTKPPRIQVETPRRESRAPSISPRVDAIAFDSPEKNYRPWRQDTAAPKSPKKKTAPVVVKSPEKFHFEPKVDKVKEEWLLLNMFRQGDVSQYASFCHVPKPSVDRPTSAEDLRVPSSFQTSTRRLVAPKKAAERHGLLARERNWVDVPNGKIPRYDAILDKYCHTITSPSVQKQIYSAVDLSPQLAYVLEKRVQQQRDAELAFLDAKPAPPKLRPTRPTKPSTSSAKLASTQSIVSLRFTNLYSG</sequence>
<feature type="compositionally biased region" description="Basic and acidic residues" evidence="1">
    <location>
        <begin position="1010"/>
        <end position="1019"/>
    </location>
</feature>
<feature type="region of interest" description="Disordered" evidence="1">
    <location>
        <begin position="629"/>
        <end position="657"/>
    </location>
</feature>
<feature type="region of interest" description="Disordered" evidence="1">
    <location>
        <begin position="690"/>
        <end position="710"/>
    </location>
</feature>
<dbReference type="InParanoid" id="T0S5Z6"/>
<feature type="compositionally biased region" description="Acidic residues" evidence="1">
    <location>
        <begin position="634"/>
        <end position="653"/>
    </location>
</feature>
<dbReference type="OrthoDB" id="78053at2759"/>
<feature type="region of interest" description="Disordered" evidence="1">
    <location>
        <begin position="827"/>
        <end position="1035"/>
    </location>
</feature>
<dbReference type="AlphaFoldDB" id="T0S5Z6"/>
<evidence type="ECO:0000256" key="1">
    <source>
        <dbReference type="SAM" id="MobiDB-lite"/>
    </source>
</evidence>